<dbReference type="PANTHER" id="PTHR43333:SF1">
    <property type="entry name" value="D-ISOMER SPECIFIC 2-HYDROXYACID DEHYDROGENASE NAD-BINDING DOMAIN-CONTAINING PROTEIN"/>
    <property type="match status" value="1"/>
</dbReference>
<feature type="domain" description="D-isomer specific 2-hydroxyacid dehydrogenase NAD-binding" evidence="3">
    <location>
        <begin position="140"/>
        <end position="211"/>
    </location>
</feature>
<gene>
    <name evidence="4" type="ORF">DSM5745_05189</name>
</gene>
<keyword evidence="2" id="KW-0520">NAD</keyword>
<dbReference type="Gene3D" id="3.40.50.720">
    <property type="entry name" value="NAD(P)-binding Rossmann-like Domain"/>
    <property type="match status" value="2"/>
</dbReference>
<evidence type="ECO:0000256" key="1">
    <source>
        <dbReference type="ARBA" id="ARBA00023002"/>
    </source>
</evidence>
<evidence type="ECO:0000256" key="2">
    <source>
        <dbReference type="ARBA" id="ARBA00023027"/>
    </source>
</evidence>
<dbReference type="InterPro" id="IPR036291">
    <property type="entry name" value="NAD(P)-bd_dom_sf"/>
</dbReference>
<dbReference type="Proteomes" id="UP000256690">
    <property type="component" value="Unassembled WGS sequence"/>
</dbReference>
<dbReference type="OrthoDB" id="298012at2759"/>
<dbReference type="GO" id="GO:0016491">
    <property type="term" value="F:oxidoreductase activity"/>
    <property type="evidence" value="ECO:0007669"/>
    <property type="project" value="UniProtKB-KW"/>
</dbReference>
<protein>
    <recommendedName>
        <fullName evidence="3">D-isomer specific 2-hydroxyacid dehydrogenase NAD-binding domain-containing protein</fullName>
    </recommendedName>
</protein>
<comment type="caution">
    <text evidence="4">The sequence shown here is derived from an EMBL/GenBank/DDBJ whole genome shotgun (WGS) entry which is preliminary data.</text>
</comment>
<dbReference type="PANTHER" id="PTHR43333">
    <property type="entry name" value="2-HACID_DH_C DOMAIN-CONTAINING PROTEIN"/>
    <property type="match status" value="1"/>
</dbReference>
<dbReference type="CDD" id="cd12163">
    <property type="entry name" value="2-Hacid_dh_5"/>
    <property type="match status" value="1"/>
</dbReference>
<keyword evidence="5" id="KW-1185">Reference proteome</keyword>
<dbReference type="Pfam" id="PF02826">
    <property type="entry name" value="2-Hacid_dh_C"/>
    <property type="match status" value="2"/>
</dbReference>
<accession>A0A3D8S5R1</accession>
<feature type="domain" description="D-isomer specific 2-hydroxyacid dehydrogenase NAD-binding" evidence="3">
    <location>
        <begin position="237"/>
        <end position="345"/>
    </location>
</feature>
<dbReference type="GeneID" id="38115559"/>
<dbReference type="STRING" id="1810919.A0A3D8S5R1"/>
<dbReference type="SUPFAM" id="SSF51735">
    <property type="entry name" value="NAD(P)-binding Rossmann-fold domains"/>
    <property type="match status" value="1"/>
</dbReference>
<dbReference type="InterPro" id="IPR029752">
    <property type="entry name" value="D-isomer_DH_CS1"/>
</dbReference>
<dbReference type="EMBL" id="PVWQ01000005">
    <property type="protein sequence ID" value="RDW81632.1"/>
    <property type="molecule type" value="Genomic_DNA"/>
</dbReference>
<proteinExistence type="predicted"/>
<evidence type="ECO:0000313" key="4">
    <source>
        <dbReference type="EMBL" id="RDW81632.1"/>
    </source>
</evidence>
<dbReference type="GO" id="GO:0051287">
    <property type="term" value="F:NAD binding"/>
    <property type="evidence" value="ECO:0007669"/>
    <property type="project" value="InterPro"/>
</dbReference>
<name>A0A3D8S5R1_9EURO</name>
<keyword evidence="1" id="KW-0560">Oxidoreductase</keyword>
<evidence type="ECO:0000259" key="3">
    <source>
        <dbReference type="Pfam" id="PF02826"/>
    </source>
</evidence>
<dbReference type="AlphaFoldDB" id="A0A3D8S5R1"/>
<dbReference type="InterPro" id="IPR006140">
    <property type="entry name" value="D-isomer_DH_NAD-bd"/>
</dbReference>
<dbReference type="RefSeq" id="XP_026604685.1">
    <property type="nucleotide sequence ID" value="XM_026747205.1"/>
</dbReference>
<reference evidence="4 5" key="1">
    <citation type="journal article" date="2018" name="IMA Fungus">
        <title>IMA Genome-F 9: Draft genome sequence of Annulohypoxylon stygium, Aspergillus mulundensis, Berkeleyomyces basicola (syn. Thielaviopsis basicola), Ceratocystis smalleyi, two Cercospora beticola strains, Coleophoma cylindrospora, Fusarium fracticaudum, Phialophora cf. hyalina, and Morchella septimelata.</title>
        <authorList>
            <person name="Wingfield B.D."/>
            <person name="Bills G.F."/>
            <person name="Dong Y."/>
            <person name="Huang W."/>
            <person name="Nel W.J."/>
            <person name="Swalarsk-Parry B.S."/>
            <person name="Vaghefi N."/>
            <person name="Wilken P.M."/>
            <person name="An Z."/>
            <person name="de Beer Z.W."/>
            <person name="De Vos L."/>
            <person name="Chen L."/>
            <person name="Duong T.A."/>
            <person name="Gao Y."/>
            <person name="Hammerbacher A."/>
            <person name="Kikkert J.R."/>
            <person name="Li Y."/>
            <person name="Li H."/>
            <person name="Li K."/>
            <person name="Li Q."/>
            <person name="Liu X."/>
            <person name="Ma X."/>
            <person name="Naidoo K."/>
            <person name="Pethybridge S.J."/>
            <person name="Sun J."/>
            <person name="Steenkamp E.T."/>
            <person name="van der Nest M.A."/>
            <person name="van Wyk S."/>
            <person name="Wingfield M.J."/>
            <person name="Xiong C."/>
            <person name="Yue Q."/>
            <person name="Zhang X."/>
        </authorList>
    </citation>
    <scope>NUCLEOTIDE SEQUENCE [LARGE SCALE GENOMIC DNA]</scope>
    <source>
        <strain evidence="4 5">DSM 5745</strain>
    </source>
</reference>
<evidence type="ECO:0000313" key="5">
    <source>
        <dbReference type="Proteomes" id="UP000256690"/>
    </source>
</evidence>
<organism evidence="4 5">
    <name type="scientific">Aspergillus mulundensis</name>
    <dbReference type="NCBI Taxonomy" id="1810919"/>
    <lineage>
        <taxon>Eukaryota</taxon>
        <taxon>Fungi</taxon>
        <taxon>Dikarya</taxon>
        <taxon>Ascomycota</taxon>
        <taxon>Pezizomycotina</taxon>
        <taxon>Eurotiomycetes</taxon>
        <taxon>Eurotiomycetidae</taxon>
        <taxon>Eurotiales</taxon>
        <taxon>Aspergillaceae</taxon>
        <taxon>Aspergillus</taxon>
        <taxon>Aspergillus subgen. Nidulantes</taxon>
    </lineage>
</organism>
<sequence>MGDAAIPKPRILVVFGQDFAESFVGDVRSKFPDAEVNFLTLQSEDRIPAGECTIASIVHICIACGRPNKIKDIVKKSNIIVTGRNLPEPEDAKHIKFIHFFSAGLDKVIHDPVLTDSAVPVTTSSGIHGPPIAEWTLLHWLVASRKYNITYENQKKHIWGSGNDYASGIQDHVGKKVGILGYGSIGRQIARVAVSLGLTVYAYTASPKPTPESRRDPHYIIPGTGDADGTLPASWHHGTSKESLHEFLSLGLDHVVVSLPLTPSTTHILGAEEFAVLASNKNPKHRNPYLTNISRGKVIDQDALIASLKSGELSGAALDVTEPEPLPPDSELWDAPNVQISPHVSAFGEEYFVRSFDVVRENLDRVREGLPLINEYKRGRGY</sequence>
<dbReference type="PROSITE" id="PS00065">
    <property type="entry name" value="D_2_HYDROXYACID_DH_1"/>
    <property type="match status" value="1"/>
</dbReference>